<sequence>MATFTALTLWALTVGAAAANNVFPLAGDIDLSGHQDPSKVVNSNSTVYLLRVSGPSSKDKPFLCVRSRYLGREDNVTKRTLDTYIGNKRSAELQQVKIENNGTKTSKTQDTQARSLKNGTGSVNISLSSHKMSSATVLDVNVTTTLEKFAQVGLPVLDPNTPETFGVFQFLVLYGDYRCLLLAGPLNSERKNYGSQFRPFSCSLWLTEDRIKRPPACCNFLFYILCGEGATVFQETCLPSVAPGNKKKQ</sequence>
<reference evidence="2" key="1">
    <citation type="journal article" date="2016" name="Ticks Tick Borne Dis.">
        <title>De novo assembly and annotation of the salivary gland transcriptome of Rhipicephalus appendiculatus male and female ticks during blood feeding.</title>
        <authorList>
            <person name="de Castro M.H."/>
            <person name="de Klerk D."/>
            <person name="Pienaar R."/>
            <person name="Latif A.A."/>
            <person name="Rees D.J."/>
            <person name="Mans B.J."/>
        </authorList>
    </citation>
    <scope>NUCLEOTIDE SEQUENCE</scope>
    <source>
        <tissue evidence="2">Salivary glands</tissue>
    </source>
</reference>
<protein>
    <submittedName>
        <fullName evidence="2">Lipocalin</fullName>
    </submittedName>
</protein>
<dbReference type="AlphaFoldDB" id="A0A131Z1R2"/>
<dbReference type="SUPFAM" id="SSF50814">
    <property type="entry name" value="Lipocalins"/>
    <property type="match status" value="1"/>
</dbReference>
<proteinExistence type="predicted"/>
<feature type="chain" id="PRO_5007286522" evidence="1">
    <location>
        <begin position="20"/>
        <end position="249"/>
    </location>
</feature>
<dbReference type="InterPro" id="IPR012674">
    <property type="entry name" value="Calycin"/>
</dbReference>
<dbReference type="Gene3D" id="2.40.128.20">
    <property type="match status" value="1"/>
</dbReference>
<evidence type="ECO:0000313" key="2">
    <source>
        <dbReference type="EMBL" id="JAP85207.1"/>
    </source>
</evidence>
<name>A0A131Z1R2_RHIAP</name>
<keyword evidence="1" id="KW-0732">Signal</keyword>
<organism evidence="2">
    <name type="scientific">Rhipicephalus appendiculatus</name>
    <name type="common">Brown ear tick</name>
    <dbReference type="NCBI Taxonomy" id="34631"/>
    <lineage>
        <taxon>Eukaryota</taxon>
        <taxon>Metazoa</taxon>
        <taxon>Ecdysozoa</taxon>
        <taxon>Arthropoda</taxon>
        <taxon>Chelicerata</taxon>
        <taxon>Arachnida</taxon>
        <taxon>Acari</taxon>
        <taxon>Parasitiformes</taxon>
        <taxon>Ixodida</taxon>
        <taxon>Ixodoidea</taxon>
        <taxon>Ixodidae</taxon>
        <taxon>Rhipicephalinae</taxon>
        <taxon>Rhipicephalus</taxon>
        <taxon>Rhipicephalus</taxon>
    </lineage>
</organism>
<evidence type="ECO:0000256" key="1">
    <source>
        <dbReference type="SAM" id="SignalP"/>
    </source>
</evidence>
<accession>A0A131Z1R2</accession>
<dbReference type="EMBL" id="GEDV01003350">
    <property type="protein sequence ID" value="JAP85207.1"/>
    <property type="molecule type" value="Transcribed_RNA"/>
</dbReference>
<feature type="signal peptide" evidence="1">
    <location>
        <begin position="1"/>
        <end position="19"/>
    </location>
</feature>